<dbReference type="PROSITE" id="PS50111">
    <property type="entry name" value="CHEMOTAXIS_TRANSDUC_2"/>
    <property type="match status" value="1"/>
</dbReference>
<dbReference type="EMBL" id="SKFG01000008">
    <property type="protein sequence ID" value="TCZ77840.1"/>
    <property type="molecule type" value="Genomic_DNA"/>
</dbReference>
<evidence type="ECO:0000313" key="4">
    <source>
        <dbReference type="EMBL" id="TCZ77840.1"/>
    </source>
</evidence>
<dbReference type="Gene3D" id="1.10.287.950">
    <property type="entry name" value="Methyl-accepting chemotaxis protein"/>
    <property type="match status" value="1"/>
</dbReference>
<dbReference type="AlphaFoldDB" id="A0A4R4EFH6"/>
<dbReference type="GO" id="GO:0016020">
    <property type="term" value="C:membrane"/>
    <property type="evidence" value="ECO:0007669"/>
    <property type="project" value="InterPro"/>
</dbReference>
<dbReference type="InterPro" id="IPR046342">
    <property type="entry name" value="CBS_dom_sf"/>
</dbReference>
<reference evidence="4 5" key="1">
    <citation type="submission" date="2019-03" db="EMBL/GenBank/DDBJ databases">
        <authorList>
            <person name="Kim M.K.M."/>
        </authorList>
    </citation>
    <scope>NUCLEOTIDE SEQUENCE [LARGE SCALE GENOMIC DNA]</scope>
    <source>
        <strain evidence="4 5">18JY21-1</strain>
    </source>
</reference>
<dbReference type="Pfam" id="PF00571">
    <property type="entry name" value="CBS"/>
    <property type="match status" value="1"/>
</dbReference>
<organism evidence="4 5">
    <name type="scientific">Paenibacillus albiflavus</name>
    <dbReference type="NCBI Taxonomy" id="2545760"/>
    <lineage>
        <taxon>Bacteria</taxon>
        <taxon>Bacillati</taxon>
        <taxon>Bacillota</taxon>
        <taxon>Bacilli</taxon>
        <taxon>Bacillales</taxon>
        <taxon>Paenibacillaceae</taxon>
        <taxon>Paenibacillus</taxon>
    </lineage>
</organism>
<keyword evidence="5" id="KW-1185">Reference proteome</keyword>
<dbReference type="GO" id="GO:0007165">
    <property type="term" value="P:signal transduction"/>
    <property type="evidence" value="ECO:0007669"/>
    <property type="project" value="UniProtKB-KW"/>
</dbReference>
<evidence type="ECO:0000313" key="5">
    <source>
        <dbReference type="Proteomes" id="UP000295418"/>
    </source>
</evidence>
<evidence type="ECO:0000256" key="2">
    <source>
        <dbReference type="PROSITE-ProRule" id="PRU00284"/>
    </source>
</evidence>
<name>A0A4R4EFH6_9BACL</name>
<dbReference type="Gene3D" id="3.10.580.10">
    <property type="entry name" value="CBS-domain"/>
    <property type="match status" value="1"/>
</dbReference>
<protein>
    <submittedName>
        <fullName evidence="4">CBS domain-containing protein</fullName>
    </submittedName>
</protein>
<proteinExistence type="predicted"/>
<dbReference type="InterPro" id="IPR000644">
    <property type="entry name" value="CBS_dom"/>
</dbReference>
<dbReference type="Pfam" id="PF00015">
    <property type="entry name" value="MCPsignal"/>
    <property type="match status" value="1"/>
</dbReference>
<feature type="domain" description="Methyl-accepting transducer" evidence="3">
    <location>
        <begin position="152"/>
        <end position="358"/>
    </location>
</feature>
<evidence type="ECO:0000259" key="3">
    <source>
        <dbReference type="PROSITE" id="PS50111"/>
    </source>
</evidence>
<comment type="caution">
    <text evidence="4">The sequence shown here is derived from an EMBL/GenBank/DDBJ whole genome shotgun (WGS) entry which is preliminary data.</text>
</comment>
<dbReference type="InterPro" id="IPR004089">
    <property type="entry name" value="MCPsignal_dom"/>
</dbReference>
<dbReference type="PANTHER" id="PTHR32089:SF112">
    <property type="entry name" value="LYSOZYME-LIKE PROTEIN-RELATED"/>
    <property type="match status" value="1"/>
</dbReference>
<dbReference type="PANTHER" id="PTHR32089">
    <property type="entry name" value="METHYL-ACCEPTING CHEMOTAXIS PROTEIN MCPB"/>
    <property type="match status" value="1"/>
</dbReference>
<dbReference type="RefSeq" id="WP_132417923.1">
    <property type="nucleotide sequence ID" value="NZ_SKFG01000008.1"/>
</dbReference>
<keyword evidence="1 2" id="KW-0807">Transducer</keyword>
<dbReference type="OrthoDB" id="9816519at2"/>
<sequence>MLADRVDSNRVRHMRIKDYLRKALIIRPEQTCGECHKQFESLETVDCAVVCNSEEAPIGLIMKDRFYLHMGRLYGSSLYFEKSVSVLMEQSPIIADISDSPQALIDQALSRDEYHLYDSVIIVENGKLAGIVTIADLLKMSRILQIEADAAQVATVKSTQQMVVQIHDAVKQVIASTQIGMRISDEMTELTTQGRKQLLKAQSIFEHQKALAYEQESQIRQLQERAASISTILKSIRELANQSNLLALNASIEAARAGEHGRGFAVVSTEVRKLADETNKSAADIAAIIRMIDESVMQAVALVQSGREQTIKNASYVDQTSEVLDTLFDVVPANKQSSDQIAYISQIADQEASKALDTLQGLIHQFEQT</sequence>
<evidence type="ECO:0000256" key="1">
    <source>
        <dbReference type="ARBA" id="ARBA00023224"/>
    </source>
</evidence>
<dbReference type="Proteomes" id="UP000295418">
    <property type="component" value="Unassembled WGS sequence"/>
</dbReference>
<gene>
    <name evidence="4" type="ORF">E0485_10220</name>
</gene>
<dbReference type="SMART" id="SM00283">
    <property type="entry name" value="MA"/>
    <property type="match status" value="1"/>
</dbReference>
<dbReference type="SUPFAM" id="SSF58104">
    <property type="entry name" value="Methyl-accepting chemotaxis protein (MCP) signaling domain"/>
    <property type="match status" value="1"/>
</dbReference>
<accession>A0A4R4EFH6</accession>
<dbReference type="SUPFAM" id="SSF54631">
    <property type="entry name" value="CBS-domain pair"/>
    <property type="match status" value="1"/>
</dbReference>